<accession>A0A9E7GKC9</accession>
<feature type="compositionally biased region" description="Basic and acidic residues" evidence="1">
    <location>
        <begin position="1"/>
        <end position="16"/>
    </location>
</feature>
<name>A0A9E7GKC9_9LILI</name>
<evidence type="ECO:0000313" key="2">
    <source>
        <dbReference type="EMBL" id="URE13599.1"/>
    </source>
</evidence>
<keyword evidence="3" id="KW-1185">Reference proteome</keyword>
<sequence length="59" mass="6672">MERSHHQEAARIKRELPPTQEQSTAGGVRVAEDAGPVTVDNLRLLRRRKTLAWLALLLD</sequence>
<dbReference type="Proteomes" id="UP001055439">
    <property type="component" value="Chromosome 6"/>
</dbReference>
<evidence type="ECO:0000313" key="3">
    <source>
        <dbReference type="Proteomes" id="UP001055439"/>
    </source>
</evidence>
<reference evidence="2" key="1">
    <citation type="submission" date="2022-05" db="EMBL/GenBank/DDBJ databases">
        <title>The Musa troglodytarum L. genome provides insights into the mechanism of non-climacteric behaviour and enrichment of carotenoids.</title>
        <authorList>
            <person name="Wang J."/>
        </authorList>
    </citation>
    <scope>NUCLEOTIDE SEQUENCE</scope>
    <source>
        <tissue evidence="2">Leaf</tissue>
    </source>
</reference>
<feature type="region of interest" description="Disordered" evidence="1">
    <location>
        <begin position="1"/>
        <end position="32"/>
    </location>
</feature>
<gene>
    <name evidence="2" type="ORF">MUK42_34240</name>
</gene>
<dbReference type="AlphaFoldDB" id="A0A9E7GKC9"/>
<protein>
    <submittedName>
        <fullName evidence="2">Uncharacterized protein</fullName>
    </submittedName>
</protein>
<evidence type="ECO:0000256" key="1">
    <source>
        <dbReference type="SAM" id="MobiDB-lite"/>
    </source>
</evidence>
<dbReference type="EMBL" id="CP097508">
    <property type="protein sequence ID" value="URE13599.1"/>
    <property type="molecule type" value="Genomic_DNA"/>
</dbReference>
<organism evidence="2 3">
    <name type="scientific">Musa troglodytarum</name>
    <name type="common">fe'i banana</name>
    <dbReference type="NCBI Taxonomy" id="320322"/>
    <lineage>
        <taxon>Eukaryota</taxon>
        <taxon>Viridiplantae</taxon>
        <taxon>Streptophyta</taxon>
        <taxon>Embryophyta</taxon>
        <taxon>Tracheophyta</taxon>
        <taxon>Spermatophyta</taxon>
        <taxon>Magnoliopsida</taxon>
        <taxon>Liliopsida</taxon>
        <taxon>Zingiberales</taxon>
        <taxon>Musaceae</taxon>
        <taxon>Musa</taxon>
    </lineage>
</organism>
<proteinExistence type="predicted"/>